<protein>
    <recommendedName>
        <fullName evidence="3">F-box domain-containing protein</fullName>
    </recommendedName>
</protein>
<accession>K5WR79</accession>
<dbReference type="HOGENOM" id="CLU_061011_0_0_1"/>
<dbReference type="AlphaFoldDB" id="K5WR79"/>
<dbReference type="KEGG" id="pco:PHACADRAFT_85035"/>
<dbReference type="OrthoDB" id="2798901at2759"/>
<reference evidence="1 2" key="1">
    <citation type="journal article" date="2012" name="BMC Genomics">
        <title>Comparative genomics of the white-rot fungi, Phanerochaete carnosa and P. chrysosporium, to elucidate the genetic basis of the distinct wood types they colonize.</title>
        <authorList>
            <person name="Suzuki H."/>
            <person name="MacDonald J."/>
            <person name="Syed K."/>
            <person name="Salamov A."/>
            <person name="Hori C."/>
            <person name="Aerts A."/>
            <person name="Henrissat B."/>
            <person name="Wiebenga A."/>
            <person name="vanKuyk P.A."/>
            <person name="Barry K."/>
            <person name="Lindquist E."/>
            <person name="LaButti K."/>
            <person name="Lapidus A."/>
            <person name="Lucas S."/>
            <person name="Coutinho P."/>
            <person name="Gong Y."/>
            <person name="Samejima M."/>
            <person name="Mahadevan R."/>
            <person name="Abou-Zaid M."/>
            <person name="de Vries R.P."/>
            <person name="Igarashi K."/>
            <person name="Yadav J.S."/>
            <person name="Grigoriev I.V."/>
            <person name="Master E.R."/>
        </authorList>
    </citation>
    <scope>NUCLEOTIDE SEQUENCE [LARGE SCALE GENOMIC DNA]</scope>
    <source>
        <strain evidence="1 2">HHB-10118-sp</strain>
    </source>
</reference>
<name>K5WR79_PHACS</name>
<dbReference type="InterPro" id="IPR032675">
    <property type="entry name" value="LRR_dom_sf"/>
</dbReference>
<dbReference type="InParanoid" id="K5WR79"/>
<proteinExistence type="predicted"/>
<dbReference type="SUPFAM" id="SSF52047">
    <property type="entry name" value="RNI-like"/>
    <property type="match status" value="1"/>
</dbReference>
<dbReference type="GeneID" id="18920479"/>
<dbReference type="Proteomes" id="UP000008370">
    <property type="component" value="Unassembled WGS sequence"/>
</dbReference>
<gene>
    <name evidence="1" type="ORF">PHACADRAFT_85035</name>
</gene>
<evidence type="ECO:0008006" key="3">
    <source>
        <dbReference type="Google" id="ProtNLM"/>
    </source>
</evidence>
<sequence length="280" mass="30988">MVAVEHVENSQGLSPLSYDGLQKFVPLEIWDLVVDATADDLSTLKACATTCRAFLRRSRYHLFRRVTVRTGKFAEILISTLQRDPDIRSAVRELQLDSSNPVPDWVIQTVRALLPMLFNLRKLLLRSMQLSHPALPELLSIARHTVTSLDLTLCKFDSFAAFIRLVLALPCITDLALNFISFGVAQPIVVADADLQLLGMSGIMLSTLRLRCHPLGPWMGALLRWLRNTPTLASLRKLHLRTAMCETAHDIQTLTCFAKDSALDTLVLDCGGTISLGGGV</sequence>
<evidence type="ECO:0000313" key="1">
    <source>
        <dbReference type="EMBL" id="EKM61764.1"/>
    </source>
</evidence>
<dbReference type="EMBL" id="JH930468">
    <property type="protein sequence ID" value="EKM61764.1"/>
    <property type="molecule type" value="Genomic_DNA"/>
</dbReference>
<evidence type="ECO:0000313" key="2">
    <source>
        <dbReference type="Proteomes" id="UP000008370"/>
    </source>
</evidence>
<organism evidence="1 2">
    <name type="scientific">Phanerochaete carnosa (strain HHB-10118-sp)</name>
    <name type="common">White-rot fungus</name>
    <name type="synonym">Peniophora carnosa</name>
    <dbReference type="NCBI Taxonomy" id="650164"/>
    <lineage>
        <taxon>Eukaryota</taxon>
        <taxon>Fungi</taxon>
        <taxon>Dikarya</taxon>
        <taxon>Basidiomycota</taxon>
        <taxon>Agaricomycotina</taxon>
        <taxon>Agaricomycetes</taxon>
        <taxon>Polyporales</taxon>
        <taxon>Phanerochaetaceae</taxon>
        <taxon>Phanerochaete</taxon>
    </lineage>
</organism>
<dbReference type="RefSeq" id="XP_007391164.1">
    <property type="nucleotide sequence ID" value="XM_007391102.1"/>
</dbReference>
<dbReference type="Gene3D" id="3.80.10.10">
    <property type="entry name" value="Ribonuclease Inhibitor"/>
    <property type="match status" value="1"/>
</dbReference>
<keyword evidence="2" id="KW-1185">Reference proteome</keyword>